<organism evidence="1 2">
    <name type="scientific">Ensifer adhaerens</name>
    <name type="common">Sinorhizobium morelense</name>
    <dbReference type="NCBI Taxonomy" id="106592"/>
    <lineage>
        <taxon>Bacteria</taxon>
        <taxon>Pseudomonadati</taxon>
        <taxon>Pseudomonadota</taxon>
        <taxon>Alphaproteobacteria</taxon>
        <taxon>Hyphomicrobiales</taxon>
        <taxon>Rhizobiaceae</taxon>
        <taxon>Sinorhizobium/Ensifer group</taxon>
        <taxon>Ensifer</taxon>
    </lineage>
</organism>
<comment type="caution">
    <text evidence="1">The sequence shown here is derived from an EMBL/GenBank/DDBJ whole genome shotgun (WGS) entry which is preliminary data.</text>
</comment>
<evidence type="ECO:0000313" key="1">
    <source>
        <dbReference type="EMBL" id="KOF13188.1"/>
    </source>
</evidence>
<evidence type="ECO:0000313" key="2">
    <source>
        <dbReference type="Proteomes" id="UP000037425"/>
    </source>
</evidence>
<accession>A0A0L8BF15</accession>
<proteinExistence type="predicted"/>
<sequence length="1039" mass="112894">MDTGGKHLQIDKGISLTKVELDRIEANFLAAWTGDNSTPFIVDAPISASLRTRGTAIVRQTNLYTLFQLCPTLATWAVLTPLAIDYGASSNDVYSHISVFTNKSFDDAQAREKLKERFRFAARRIGLPVTGNQPTELFFAPLGPARSQLPDMARAFVGAALHLGPPAVEDTPSARDWQRRAVATRCPNLTRLNATISFDRSAYCARRFEAWRRGNEPLTEAEALLFAAYDQAVSGFGRHRSDLVAPPRLFWNGFTLALEAEPSQSAQSIKLGPFPTQLPGGSQVAIRTPWPERITWTAGSIAQDIEVAPALGEILVFDADSGVLLTRTALETKVIAVASERQVVIASEQFGVTSFGPSIQSADPGRFIAWTLTGDELNFPGRLPLGITSPVETALWINADTIGRDGARILLASDGELILKIDPDVGGPIRILRARFGDAVRYVSADAGLSGIVCTPLSAFGLHVPGDPVRVTFEALAPGAAGDLQARSEIFVTGWIWQGVSAPSTELCDVPVPGNIDRARSAGLKILDGKISIDPRSEAETAILGIRDGGTTREFRLTARGEKLWHYRVGIGDRVFVPMNGRILLGHNGRHDTLLLRSSDKDADLFVLGNVLQRPFLGRQQLEIGAEKLEANDNNDDRIALRRRDGKIDVLARLQRVNDPTSISVDDQPGEVVLRLIPQSRFDALMIRIDDALGGSREGAVAFGYVPVDAPLPHGVRVLADVDTGAITIRLAKRDGTPPSRALFWLRSPETREFAPLEDAAGASIAIATSGPIAAPDALAGVRLAKFLAEPAPIALDGHMLSVLGPIYKRCLAEVAGPSKIVGRILPILNVSRTHHQPPRHDLFGVAPWIFECPLYAFRNLSEGSGLWSLSRMTQFPELPDLPDPRGELPLAAWVRRMSEDPTLPPAAGASALQHGFRALRYRLRDTDLRDLVTPGPLAISTLLICDTYVDMLEALRSFDDAGGGDPRVARIAATLERLARACACHEAEDFLSRVSFRTGLDRSHAGQTLTMMIRAGAEIFSYFRALWHHAILQNEKTS</sequence>
<gene>
    <name evidence="1" type="ORF">AC244_32105</name>
</gene>
<name>A0A0L8BF15_ENSAD</name>
<dbReference type="PATRIC" id="fig|106592.7.peg.5883"/>
<protein>
    <submittedName>
        <fullName evidence="1">Uncharacterized protein</fullName>
    </submittedName>
</protein>
<dbReference type="AlphaFoldDB" id="A0A0L8BF15"/>
<dbReference type="EMBL" id="LGAP01000041">
    <property type="protein sequence ID" value="KOF13188.1"/>
    <property type="molecule type" value="Genomic_DNA"/>
</dbReference>
<dbReference type="Proteomes" id="UP000037425">
    <property type="component" value="Unassembled WGS sequence"/>
</dbReference>
<reference evidence="2" key="1">
    <citation type="submission" date="2015-07" db="EMBL/GenBank/DDBJ databases">
        <title>Whole genome sequence of an Ensifer adhaerens strain isolated from a cave pool in the Wind Cave National Park.</title>
        <authorList>
            <person name="Eng W.W.H."/>
            <person name="Gan H.M."/>
            <person name="Barton H.A."/>
            <person name="Savka M.A."/>
        </authorList>
    </citation>
    <scope>NUCLEOTIDE SEQUENCE [LARGE SCALE GENOMIC DNA]</scope>
    <source>
        <strain evidence="2">SD006</strain>
    </source>
</reference>